<dbReference type="PANTHER" id="PTHR12110">
    <property type="entry name" value="HYDROXYPYRUVATE ISOMERASE"/>
    <property type="match status" value="1"/>
</dbReference>
<proteinExistence type="predicted"/>
<dbReference type="EMBL" id="JACHIR010000002">
    <property type="protein sequence ID" value="MBB5896848.1"/>
    <property type="molecule type" value="Genomic_DNA"/>
</dbReference>
<reference evidence="2 3" key="1">
    <citation type="submission" date="2020-08" db="EMBL/GenBank/DDBJ databases">
        <title>Sequencing the genomes of 1000 actinobacteria strains.</title>
        <authorList>
            <person name="Klenk H.-P."/>
        </authorList>
    </citation>
    <scope>NUCLEOTIDE SEQUENCE [LARGE SCALE GENOMIC DNA]</scope>
    <source>
        <strain evidence="2 3">DSM 43851</strain>
    </source>
</reference>
<dbReference type="Gene3D" id="3.20.20.150">
    <property type="entry name" value="Divalent-metal-dependent TIM barrel enzymes"/>
    <property type="match status" value="1"/>
</dbReference>
<comment type="caution">
    <text evidence="2">The sequence shown here is derived from an EMBL/GenBank/DDBJ whole genome shotgun (WGS) entry which is preliminary data.</text>
</comment>
<evidence type="ECO:0000313" key="2">
    <source>
        <dbReference type="EMBL" id="MBB5896848.1"/>
    </source>
</evidence>
<keyword evidence="2" id="KW-0413">Isomerase</keyword>
<protein>
    <submittedName>
        <fullName evidence="2">Sugar phosphate isomerase/epimerase</fullName>
    </submittedName>
</protein>
<dbReference type="PANTHER" id="PTHR12110:SF21">
    <property type="entry name" value="XYLOSE ISOMERASE-LIKE TIM BARREL DOMAIN-CONTAINING PROTEIN"/>
    <property type="match status" value="1"/>
</dbReference>
<evidence type="ECO:0000259" key="1">
    <source>
        <dbReference type="Pfam" id="PF01261"/>
    </source>
</evidence>
<evidence type="ECO:0000313" key="3">
    <source>
        <dbReference type="Proteomes" id="UP000585638"/>
    </source>
</evidence>
<dbReference type="InterPro" id="IPR013022">
    <property type="entry name" value="Xyl_isomerase-like_TIM-brl"/>
</dbReference>
<dbReference type="Pfam" id="PF01261">
    <property type="entry name" value="AP_endonuc_2"/>
    <property type="match status" value="1"/>
</dbReference>
<dbReference type="InterPro" id="IPR036237">
    <property type="entry name" value="Xyl_isomerase-like_sf"/>
</dbReference>
<gene>
    <name evidence="2" type="ORF">BJ998_008107</name>
</gene>
<dbReference type="GO" id="GO:0016853">
    <property type="term" value="F:isomerase activity"/>
    <property type="evidence" value="ECO:0007669"/>
    <property type="project" value="UniProtKB-KW"/>
</dbReference>
<dbReference type="RefSeq" id="WP_184869343.1">
    <property type="nucleotide sequence ID" value="NZ_BAAAWY010000095.1"/>
</dbReference>
<name>A0A7W9KQF7_9PSEU</name>
<keyword evidence="3" id="KW-1185">Reference proteome</keyword>
<feature type="domain" description="Xylose isomerase-like TIM barrel" evidence="1">
    <location>
        <begin position="20"/>
        <end position="231"/>
    </location>
</feature>
<organism evidence="2 3">
    <name type="scientific">Kutzneria kofuensis</name>
    <dbReference type="NCBI Taxonomy" id="103725"/>
    <lineage>
        <taxon>Bacteria</taxon>
        <taxon>Bacillati</taxon>
        <taxon>Actinomycetota</taxon>
        <taxon>Actinomycetes</taxon>
        <taxon>Pseudonocardiales</taxon>
        <taxon>Pseudonocardiaceae</taxon>
        <taxon>Kutzneria</taxon>
    </lineage>
</organism>
<sequence>MPLAFSTLGVPGMPLADVARLAADTGYQGVELRCAPGEPAAELPPESVHATLADHGIAVLALAGYVKIAAPGPDGPVLGEISRQVDLAAAIGAPYVRLFPGGSPGDDARAVARLAEAGPLAQAAGVCLLVETHDSHPRGADVARLLRAPGVGAIWDLMHTWLAGETPAESAAALRPWPGYVQVKDIAGPADRTPLPLGRGVLPLADCLGQLAPDAWVSWEYERLWYQHAPALPGLLAEGRRVIAARRPRPTGQM</sequence>
<accession>A0A7W9KQF7</accession>
<dbReference type="Proteomes" id="UP000585638">
    <property type="component" value="Unassembled WGS sequence"/>
</dbReference>
<dbReference type="SUPFAM" id="SSF51658">
    <property type="entry name" value="Xylose isomerase-like"/>
    <property type="match status" value="1"/>
</dbReference>
<dbReference type="InterPro" id="IPR050312">
    <property type="entry name" value="IolE/XylAMocC-like"/>
</dbReference>
<dbReference type="AlphaFoldDB" id="A0A7W9KQF7"/>